<dbReference type="GO" id="GO:0006629">
    <property type="term" value="P:lipid metabolic process"/>
    <property type="evidence" value="ECO:0007669"/>
    <property type="project" value="InterPro"/>
</dbReference>
<reference evidence="2" key="1">
    <citation type="submission" date="2020-11" db="EMBL/GenBank/DDBJ databases">
        <title>Bacterial whole genome sequence for Panacibacter sp. DH6.</title>
        <authorList>
            <person name="Le V."/>
            <person name="Ko S."/>
            <person name="Ahn C.-Y."/>
            <person name="Oh H.-M."/>
        </authorList>
    </citation>
    <scope>NUCLEOTIDE SEQUENCE</scope>
    <source>
        <strain evidence="2">DH6</strain>
    </source>
</reference>
<organism evidence="2 3">
    <name type="scientific">Panacibacter microcysteis</name>
    <dbReference type="NCBI Taxonomy" id="2793269"/>
    <lineage>
        <taxon>Bacteria</taxon>
        <taxon>Pseudomonadati</taxon>
        <taxon>Bacteroidota</taxon>
        <taxon>Chitinophagia</taxon>
        <taxon>Chitinophagales</taxon>
        <taxon>Chitinophagaceae</taxon>
        <taxon>Panacibacter</taxon>
    </lineage>
</organism>
<dbReference type="InterPro" id="IPR017946">
    <property type="entry name" value="PLC-like_Pdiesterase_TIM-brl"/>
</dbReference>
<keyword evidence="3" id="KW-1185">Reference proteome</keyword>
<dbReference type="RefSeq" id="WP_196990030.1">
    <property type="nucleotide sequence ID" value="NZ_JADWYR010000001.1"/>
</dbReference>
<dbReference type="AlphaFoldDB" id="A0A931E2S2"/>
<dbReference type="GO" id="GO:0008081">
    <property type="term" value="F:phosphoric diester hydrolase activity"/>
    <property type="evidence" value="ECO:0007669"/>
    <property type="project" value="InterPro"/>
</dbReference>
<proteinExistence type="predicted"/>
<feature type="chain" id="PRO_5036697457" evidence="1">
    <location>
        <begin position="20"/>
        <end position="248"/>
    </location>
</feature>
<comment type="caution">
    <text evidence="2">The sequence shown here is derived from an EMBL/GenBank/DDBJ whole genome shotgun (WGS) entry which is preliminary data.</text>
</comment>
<dbReference type="Proteomes" id="UP000628448">
    <property type="component" value="Unassembled WGS sequence"/>
</dbReference>
<dbReference type="EMBL" id="JADWYR010000001">
    <property type="protein sequence ID" value="MBG9376008.1"/>
    <property type="molecule type" value="Genomic_DNA"/>
</dbReference>
<feature type="signal peptide" evidence="1">
    <location>
        <begin position="1"/>
        <end position="19"/>
    </location>
</feature>
<evidence type="ECO:0000313" key="2">
    <source>
        <dbReference type="EMBL" id="MBG9376008.1"/>
    </source>
</evidence>
<evidence type="ECO:0000313" key="3">
    <source>
        <dbReference type="Proteomes" id="UP000628448"/>
    </source>
</evidence>
<accession>A0A931E2S2</accession>
<name>A0A931E2S2_9BACT</name>
<gene>
    <name evidence="2" type="ORF">I5907_07165</name>
</gene>
<keyword evidence="1" id="KW-0732">Signal</keyword>
<evidence type="ECO:0000256" key="1">
    <source>
        <dbReference type="SAM" id="SignalP"/>
    </source>
</evidence>
<protein>
    <submittedName>
        <fullName evidence="2">Glycerophosphodiester phosphodiesterase</fullName>
    </submittedName>
</protein>
<sequence length="248" mass="28369">MKNLLLLLLLLLTTVESFTQSVLIHSHNDYAKPQPLVNALKYKAYIIEADVYPGKDLFVAHDKKDIDSTATLLQLYILPVVQLFNTHNNHISDDTTYALLLMIDIKENSSLVLNTLVRLLAPYPAVFNRHVNKHAIQVVISGERGNSNEWNTLPPYIMFDGRPYEQYDTKTLERVALISDSYMNYMRPADSLDKNISNLVTATHEQHKLLRLWAIPDSERYWLKLHNMGVDIINTDKVAACAAFFGNR</sequence>
<dbReference type="SUPFAM" id="SSF51695">
    <property type="entry name" value="PLC-like phosphodiesterases"/>
    <property type="match status" value="1"/>
</dbReference>